<reference evidence="1" key="1">
    <citation type="submission" date="2022-08" db="EMBL/GenBank/DDBJ databases">
        <title>A Global Phylogenomic Analysis of the Shiitake Genus Lentinula.</title>
        <authorList>
            <consortium name="DOE Joint Genome Institute"/>
            <person name="Sierra-Patev S."/>
            <person name="Min B."/>
            <person name="Naranjo-Ortiz M."/>
            <person name="Looney B."/>
            <person name="Konkel Z."/>
            <person name="Slot J.C."/>
            <person name="Sakamoto Y."/>
            <person name="Steenwyk J.L."/>
            <person name="Rokas A."/>
            <person name="Carro J."/>
            <person name="Camarero S."/>
            <person name="Ferreira P."/>
            <person name="Molpeceres G."/>
            <person name="Ruiz-Duenas F.J."/>
            <person name="Serrano A."/>
            <person name="Henrissat B."/>
            <person name="Drula E."/>
            <person name="Hughes K.W."/>
            <person name="Mata J.L."/>
            <person name="Ishikawa N.K."/>
            <person name="Vargas-Isla R."/>
            <person name="Ushijima S."/>
            <person name="Smith C.A."/>
            <person name="Ahrendt S."/>
            <person name="Andreopoulos W."/>
            <person name="He G."/>
            <person name="Labutti K."/>
            <person name="Lipzen A."/>
            <person name="Ng V."/>
            <person name="Riley R."/>
            <person name="Sandor L."/>
            <person name="Barry K."/>
            <person name="Martinez A.T."/>
            <person name="Xiao Y."/>
            <person name="Gibbons J.G."/>
            <person name="Terashima K."/>
            <person name="Grigoriev I.V."/>
            <person name="Hibbett D.S."/>
        </authorList>
    </citation>
    <scope>NUCLEOTIDE SEQUENCE</scope>
    <source>
        <strain evidence="1">JLM2183</strain>
    </source>
</reference>
<sequence>MDQLTDSSVLSHAHSAGLGLQIDIESDYSASSTRFFCCGPRSGWSFHTVTSSTRSAQRIHVEAFQHFCIASSRNQSCSRMSFMFMNLVRNSPFSSTFHYWPFAFPVFVSTSSPPEILSSPPEGLFTLLQNLIDQLLNPSHTLRETSTIILPQGLSPSLTVPLAAILLEYPVAYCPSMAVVSPFLSSVTLDVYEVRLIFLENEGDVTSTRREAWPSVNNEERQHRSVLKFSCPSSLTHSYAGLSYQSMKERLQSCFEHRLVNVWPGGTPIISVHHTIESVDRVTL</sequence>
<dbReference type="AlphaFoldDB" id="A0A9W9AHQ8"/>
<evidence type="ECO:0000313" key="2">
    <source>
        <dbReference type="Proteomes" id="UP001150266"/>
    </source>
</evidence>
<dbReference type="Proteomes" id="UP001150266">
    <property type="component" value="Unassembled WGS sequence"/>
</dbReference>
<accession>A0A9W9AHQ8</accession>
<dbReference type="OrthoDB" id="3267419at2759"/>
<gene>
    <name evidence="1" type="ORF">J3R30DRAFT_2120786</name>
</gene>
<keyword evidence="2" id="KW-1185">Reference proteome</keyword>
<proteinExistence type="predicted"/>
<comment type="caution">
    <text evidence="1">The sequence shown here is derived from an EMBL/GenBank/DDBJ whole genome shotgun (WGS) entry which is preliminary data.</text>
</comment>
<organism evidence="1 2">
    <name type="scientific">Lentinula aciculospora</name>
    <dbReference type="NCBI Taxonomy" id="153920"/>
    <lineage>
        <taxon>Eukaryota</taxon>
        <taxon>Fungi</taxon>
        <taxon>Dikarya</taxon>
        <taxon>Basidiomycota</taxon>
        <taxon>Agaricomycotina</taxon>
        <taxon>Agaricomycetes</taxon>
        <taxon>Agaricomycetidae</taxon>
        <taxon>Agaricales</taxon>
        <taxon>Marasmiineae</taxon>
        <taxon>Omphalotaceae</taxon>
        <taxon>Lentinula</taxon>
    </lineage>
</organism>
<dbReference type="EMBL" id="JAOTPV010000005">
    <property type="protein sequence ID" value="KAJ4482089.1"/>
    <property type="molecule type" value="Genomic_DNA"/>
</dbReference>
<protein>
    <submittedName>
        <fullName evidence="1">Uncharacterized protein</fullName>
    </submittedName>
</protein>
<evidence type="ECO:0000313" key="1">
    <source>
        <dbReference type="EMBL" id="KAJ4482089.1"/>
    </source>
</evidence>
<name>A0A9W9AHQ8_9AGAR</name>